<comment type="caution">
    <text evidence="2">The sequence shown here is derived from an EMBL/GenBank/DDBJ whole genome shotgun (WGS) entry which is preliminary data.</text>
</comment>
<reference evidence="2" key="1">
    <citation type="submission" date="2019-11" db="EMBL/GenBank/DDBJ databases">
        <title>Genomic insights into an expanded diversity of filamentous marine cyanobacteria reveals the extraordinary biosynthetic potential of Moorea and Okeania.</title>
        <authorList>
            <person name="Ferreira Leao T."/>
            <person name="Wang M."/>
            <person name="Moss N."/>
            <person name="Da Silva R."/>
            <person name="Sanders J."/>
            <person name="Nurk S."/>
            <person name="Gurevich A."/>
            <person name="Humphrey G."/>
            <person name="Reher R."/>
            <person name="Zhu Q."/>
            <person name="Belda-Ferre P."/>
            <person name="Glukhov E."/>
            <person name="Rex R."/>
            <person name="Dorrestein P.C."/>
            <person name="Knight R."/>
            <person name="Pevzner P."/>
            <person name="Gerwick W.H."/>
            <person name="Gerwick L."/>
        </authorList>
    </citation>
    <scope>NUCLEOTIDE SEQUENCE</scope>
    <source>
        <strain evidence="2">SIO1C4</strain>
    </source>
</reference>
<dbReference type="EMBL" id="JAAHFQ010000175">
    <property type="protein sequence ID" value="NER28141.1"/>
    <property type="molecule type" value="Genomic_DNA"/>
</dbReference>
<dbReference type="AlphaFoldDB" id="A0A6B3NER2"/>
<name>A0A6B3NER2_9CYAN</name>
<accession>A0A6B3NER2</accession>
<protein>
    <submittedName>
        <fullName evidence="2">Uncharacterized protein</fullName>
    </submittedName>
</protein>
<evidence type="ECO:0000313" key="2">
    <source>
        <dbReference type="EMBL" id="NER28141.1"/>
    </source>
</evidence>
<feature type="region of interest" description="Disordered" evidence="1">
    <location>
        <begin position="1"/>
        <end position="34"/>
    </location>
</feature>
<sequence length="52" mass="6292">MGIQRHRDTKKTQTNSLPHRVSPSPRQPQPTTYGCNHFQVRHWRECDRKHWA</sequence>
<gene>
    <name evidence="2" type="ORF">F6J89_11025</name>
</gene>
<evidence type="ECO:0000256" key="1">
    <source>
        <dbReference type="SAM" id="MobiDB-lite"/>
    </source>
</evidence>
<proteinExistence type="predicted"/>
<organism evidence="2">
    <name type="scientific">Symploca sp. SIO1C4</name>
    <dbReference type="NCBI Taxonomy" id="2607765"/>
    <lineage>
        <taxon>Bacteria</taxon>
        <taxon>Bacillati</taxon>
        <taxon>Cyanobacteriota</taxon>
        <taxon>Cyanophyceae</taxon>
        <taxon>Coleofasciculales</taxon>
        <taxon>Coleofasciculaceae</taxon>
        <taxon>Symploca</taxon>
    </lineage>
</organism>